<reference evidence="11" key="1">
    <citation type="submission" date="2023-05" db="EMBL/GenBank/DDBJ databases">
        <title>Nepenthes gracilis genome sequencing.</title>
        <authorList>
            <person name="Fukushima K."/>
        </authorList>
    </citation>
    <scope>NUCLEOTIDE SEQUENCE</scope>
    <source>
        <strain evidence="11">SING2019-196</strain>
    </source>
</reference>
<comment type="subunit">
    <text evidence="4 9">The nucleosome is a histone octamer containing two molecules each of H2A, H2B, H3 and H4 assembled in one H3-H4 heterotetramer and two H2A-H2B heterodimers. The octamer wraps approximately 147 bp of DNA.</text>
</comment>
<comment type="subcellular location">
    <subcellularLocation>
        <location evidence="2">Chromosome</location>
    </subcellularLocation>
    <subcellularLocation>
        <location evidence="1 9">Nucleus</location>
    </subcellularLocation>
</comment>
<name>A0AAD3TA59_NEPGR</name>
<dbReference type="SUPFAM" id="SSF47113">
    <property type="entry name" value="Histone-fold"/>
    <property type="match status" value="1"/>
</dbReference>
<dbReference type="GO" id="GO:0030527">
    <property type="term" value="F:structural constituent of chromatin"/>
    <property type="evidence" value="ECO:0007669"/>
    <property type="project" value="InterPro"/>
</dbReference>
<dbReference type="Pfam" id="PF00125">
    <property type="entry name" value="Histone"/>
    <property type="match status" value="1"/>
</dbReference>
<keyword evidence="12" id="KW-1185">Reference proteome</keyword>
<evidence type="ECO:0000313" key="12">
    <source>
        <dbReference type="Proteomes" id="UP001279734"/>
    </source>
</evidence>
<dbReference type="GO" id="GO:0005634">
    <property type="term" value="C:nucleus"/>
    <property type="evidence" value="ECO:0007669"/>
    <property type="project" value="UniProtKB-SubCell"/>
</dbReference>
<dbReference type="InterPro" id="IPR009072">
    <property type="entry name" value="Histone-fold"/>
</dbReference>
<feature type="domain" description="Core Histone H2A/H2B/H3" evidence="10">
    <location>
        <begin position="41"/>
        <end position="127"/>
    </location>
</feature>
<gene>
    <name evidence="11" type="ORF">Nepgr_027623</name>
</gene>
<keyword evidence="5 9" id="KW-0158">Chromosome</keyword>
<comment type="similarity">
    <text evidence="3 9">Belongs to the histone H2A family.</text>
</comment>
<evidence type="ECO:0000256" key="1">
    <source>
        <dbReference type="ARBA" id="ARBA00004123"/>
    </source>
</evidence>
<proteinExistence type="inferred from homology"/>
<dbReference type="InterPro" id="IPR002119">
    <property type="entry name" value="Histone_H2A"/>
</dbReference>
<evidence type="ECO:0000256" key="4">
    <source>
        <dbReference type="ARBA" id="ARBA00011538"/>
    </source>
</evidence>
<dbReference type="SMART" id="SM00414">
    <property type="entry name" value="H2A"/>
    <property type="match status" value="1"/>
</dbReference>
<accession>A0AAD3TA59</accession>
<protein>
    <recommendedName>
        <fullName evidence="9">Histone H2A</fullName>
    </recommendedName>
</protein>
<keyword evidence="6 9" id="KW-0238">DNA-binding</keyword>
<dbReference type="Gene3D" id="1.10.20.10">
    <property type="entry name" value="Histone, subunit A"/>
    <property type="match status" value="1"/>
</dbReference>
<evidence type="ECO:0000313" key="11">
    <source>
        <dbReference type="EMBL" id="GMH25780.1"/>
    </source>
</evidence>
<dbReference type="FunFam" id="1.10.20.10:FF:000005">
    <property type="entry name" value="Histone H2A"/>
    <property type="match status" value="1"/>
</dbReference>
<evidence type="ECO:0000256" key="8">
    <source>
        <dbReference type="ARBA" id="ARBA00023269"/>
    </source>
</evidence>
<organism evidence="11 12">
    <name type="scientific">Nepenthes gracilis</name>
    <name type="common">Slender pitcher plant</name>
    <dbReference type="NCBI Taxonomy" id="150966"/>
    <lineage>
        <taxon>Eukaryota</taxon>
        <taxon>Viridiplantae</taxon>
        <taxon>Streptophyta</taxon>
        <taxon>Embryophyta</taxon>
        <taxon>Tracheophyta</taxon>
        <taxon>Spermatophyta</taxon>
        <taxon>Magnoliopsida</taxon>
        <taxon>eudicotyledons</taxon>
        <taxon>Gunneridae</taxon>
        <taxon>Pentapetalae</taxon>
        <taxon>Caryophyllales</taxon>
        <taxon>Nepenthaceae</taxon>
        <taxon>Nepenthes</taxon>
    </lineage>
</organism>
<dbReference type="GO" id="GO:0046982">
    <property type="term" value="F:protein heterodimerization activity"/>
    <property type="evidence" value="ECO:0007669"/>
    <property type="project" value="InterPro"/>
</dbReference>
<dbReference type="InterPro" id="IPR007125">
    <property type="entry name" value="H2A/H2B/H3"/>
</dbReference>
<sequence length="160" mass="17363">MRLYSVSLSSSSILPASSLSFQNFSGKGGKGLLVAKTAPASKDKEKEKRPISRSCRAGFQFLVGRIHRHLKSRVSANGWVGATTAVYSVAILKYLTKAVVLELPGNASNDPKVKRITPRHLQLVIRGDEVLDTLIKGTIAGGRVIPHFHKSLNNNKSTED</sequence>
<dbReference type="GO" id="GO:0000786">
    <property type="term" value="C:nucleosome"/>
    <property type="evidence" value="ECO:0007669"/>
    <property type="project" value="UniProtKB-KW"/>
</dbReference>
<keyword evidence="8 9" id="KW-0544">Nucleosome core</keyword>
<evidence type="ECO:0000256" key="6">
    <source>
        <dbReference type="ARBA" id="ARBA00023125"/>
    </source>
</evidence>
<dbReference type="PANTHER" id="PTHR23430">
    <property type="entry name" value="HISTONE H2A"/>
    <property type="match status" value="1"/>
</dbReference>
<dbReference type="EMBL" id="BSYO01000030">
    <property type="protein sequence ID" value="GMH25780.1"/>
    <property type="molecule type" value="Genomic_DNA"/>
</dbReference>
<dbReference type="AlphaFoldDB" id="A0AAD3TA59"/>
<evidence type="ECO:0000259" key="10">
    <source>
        <dbReference type="Pfam" id="PF00125"/>
    </source>
</evidence>
<evidence type="ECO:0000256" key="3">
    <source>
        <dbReference type="ARBA" id="ARBA00010691"/>
    </source>
</evidence>
<evidence type="ECO:0000256" key="7">
    <source>
        <dbReference type="ARBA" id="ARBA00023242"/>
    </source>
</evidence>
<dbReference type="PRINTS" id="PR00620">
    <property type="entry name" value="HISTONEH2A"/>
</dbReference>
<dbReference type="Proteomes" id="UP001279734">
    <property type="component" value="Unassembled WGS sequence"/>
</dbReference>
<evidence type="ECO:0000256" key="9">
    <source>
        <dbReference type="RuleBase" id="RU003767"/>
    </source>
</evidence>
<evidence type="ECO:0000256" key="5">
    <source>
        <dbReference type="ARBA" id="ARBA00022454"/>
    </source>
</evidence>
<dbReference type="CDD" id="cd00074">
    <property type="entry name" value="HFD_H2A"/>
    <property type="match status" value="1"/>
</dbReference>
<comment type="caution">
    <text evidence="11">The sequence shown here is derived from an EMBL/GenBank/DDBJ whole genome shotgun (WGS) entry which is preliminary data.</text>
</comment>
<dbReference type="GO" id="GO:0003677">
    <property type="term" value="F:DNA binding"/>
    <property type="evidence" value="ECO:0007669"/>
    <property type="project" value="UniProtKB-KW"/>
</dbReference>
<evidence type="ECO:0000256" key="2">
    <source>
        <dbReference type="ARBA" id="ARBA00004286"/>
    </source>
</evidence>
<keyword evidence="7 9" id="KW-0539">Nucleus</keyword>